<comment type="caution">
    <text evidence="3">The sequence shown here is derived from an EMBL/GenBank/DDBJ whole genome shotgun (WGS) entry which is preliminary data.</text>
</comment>
<sequence>MDLSRYHKHGECIVMHRSMALVAGLAAALLTPSAPAAAADPAVCHVGYVTNGDSWSFNGQITITNTSGLTLYGWTLRFALPAGQTLRSGWEATFTVTGQEVTAKSLAYNSDVLSGKSVSVGFHASGDVKGPYPAEFRINDNLCTTGPA</sequence>
<evidence type="ECO:0000313" key="3">
    <source>
        <dbReference type="EMBL" id="MBB3097939.1"/>
    </source>
</evidence>
<protein>
    <recommendedName>
        <fullName evidence="2">CBM2 domain-containing protein</fullName>
    </recommendedName>
</protein>
<proteinExistence type="predicted"/>
<feature type="domain" description="CBM2" evidence="2">
    <location>
        <begin position="37"/>
        <end position="146"/>
    </location>
</feature>
<dbReference type="SUPFAM" id="SSF49384">
    <property type="entry name" value="Carbohydrate-binding domain"/>
    <property type="match status" value="1"/>
</dbReference>
<keyword evidence="4" id="KW-1185">Reference proteome</keyword>
<dbReference type="SMART" id="SM00637">
    <property type="entry name" value="CBD_II"/>
    <property type="match status" value="1"/>
</dbReference>
<dbReference type="InterPro" id="IPR001919">
    <property type="entry name" value="CBD2"/>
</dbReference>
<dbReference type="Gene3D" id="2.60.40.290">
    <property type="match status" value="1"/>
</dbReference>
<dbReference type="Pfam" id="PF00553">
    <property type="entry name" value="CBM_2"/>
    <property type="match status" value="1"/>
</dbReference>
<gene>
    <name evidence="3" type="ORF">FHR83_005624</name>
</gene>
<dbReference type="Proteomes" id="UP000590749">
    <property type="component" value="Unassembled WGS sequence"/>
</dbReference>
<dbReference type="RefSeq" id="WP_183223557.1">
    <property type="nucleotide sequence ID" value="NZ_BMPW01000014.1"/>
</dbReference>
<dbReference type="PROSITE" id="PS51173">
    <property type="entry name" value="CBM2"/>
    <property type="match status" value="1"/>
</dbReference>
<dbReference type="GO" id="GO:0030247">
    <property type="term" value="F:polysaccharide binding"/>
    <property type="evidence" value="ECO:0007669"/>
    <property type="project" value="UniProtKB-UniRule"/>
</dbReference>
<evidence type="ECO:0000313" key="4">
    <source>
        <dbReference type="Proteomes" id="UP000590749"/>
    </source>
</evidence>
<organism evidence="3 4">
    <name type="scientific">Actinoplanes campanulatus</name>
    <dbReference type="NCBI Taxonomy" id="113559"/>
    <lineage>
        <taxon>Bacteria</taxon>
        <taxon>Bacillati</taxon>
        <taxon>Actinomycetota</taxon>
        <taxon>Actinomycetes</taxon>
        <taxon>Micromonosporales</taxon>
        <taxon>Micromonosporaceae</taxon>
        <taxon>Actinoplanes</taxon>
    </lineage>
</organism>
<dbReference type="GO" id="GO:0005975">
    <property type="term" value="P:carbohydrate metabolic process"/>
    <property type="evidence" value="ECO:0007669"/>
    <property type="project" value="InterPro"/>
</dbReference>
<reference evidence="3 4" key="1">
    <citation type="submission" date="2020-08" db="EMBL/GenBank/DDBJ databases">
        <title>Genomic Encyclopedia of Type Strains, Phase III (KMG-III): the genomes of soil and plant-associated and newly described type strains.</title>
        <authorList>
            <person name="Whitman W."/>
        </authorList>
    </citation>
    <scope>NUCLEOTIDE SEQUENCE [LARGE SCALE GENOMIC DNA]</scope>
    <source>
        <strain evidence="3 4">CECT 3287</strain>
    </source>
</reference>
<dbReference type="GO" id="GO:0004553">
    <property type="term" value="F:hydrolase activity, hydrolyzing O-glycosyl compounds"/>
    <property type="evidence" value="ECO:0007669"/>
    <property type="project" value="InterPro"/>
</dbReference>
<name>A0A7W5AL82_9ACTN</name>
<feature type="chain" id="PRO_5030568491" description="CBM2 domain-containing protein" evidence="1">
    <location>
        <begin position="39"/>
        <end position="148"/>
    </location>
</feature>
<feature type="signal peptide" evidence="1">
    <location>
        <begin position="1"/>
        <end position="38"/>
    </location>
</feature>
<evidence type="ECO:0000259" key="2">
    <source>
        <dbReference type="PROSITE" id="PS51173"/>
    </source>
</evidence>
<dbReference type="EMBL" id="JACHXF010000013">
    <property type="protein sequence ID" value="MBB3097939.1"/>
    <property type="molecule type" value="Genomic_DNA"/>
</dbReference>
<dbReference type="InterPro" id="IPR012291">
    <property type="entry name" value="CBM2_carb-bd_dom_sf"/>
</dbReference>
<evidence type="ECO:0000256" key="1">
    <source>
        <dbReference type="SAM" id="SignalP"/>
    </source>
</evidence>
<dbReference type="InterPro" id="IPR008965">
    <property type="entry name" value="CBM2/CBM3_carb-bd_dom_sf"/>
</dbReference>
<keyword evidence="1" id="KW-0732">Signal</keyword>
<dbReference type="AlphaFoldDB" id="A0A7W5AL82"/>
<accession>A0A7W5AL82</accession>